<dbReference type="NCBIfam" id="TIGR01352">
    <property type="entry name" value="tonB_Cterm"/>
    <property type="match status" value="1"/>
</dbReference>
<dbReference type="OrthoDB" id="7585155at2"/>
<evidence type="ECO:0000313" key="8">
    <source>
        <dbReference type="EMBL" id="MXP45261.1"/>
    </source>
</evidence>
<name>A0A845B1X3_9SPHN</name>
<keyword evidence="3 6" id="KW-1133">Transmembrane helix</keyword>
<reference evidence="8 9" key="1">
    <citation type="submission" date="2019-12" db="EMBL/GenBank/DDBJ databases">
        <title>Genomic-based taxomic classification of the family Erythrobacteraceae.</title>
        <authorList>
            <person name="Xu L."/>
        </authorList>
    </citation>
    <scope>NUCLEOTIDE SEQUENCE [LARGE SCALE GENOMIC DNA]</scope>
    <source>
        <strain evidence="8 9">KCTC 42453</strain>
    </source>
</reference>
<evidence type="ECO:0000256" key="6">
    <source>
        <dbReference type="SAM" id="Phobius"/>
    </source>
</evidence>
<feature type="region of interest" description="Disordered" evidence="5">
    <location>
        <begin position="204"/>
        <end position="227"/>
    </location>
</feature>
<dbReference type="GO" id="GO:0016020">
    <property type="term" value="C:membrane"/>
    <property type="evidence" value="ECO:0007669"/>
    <property type="project" value="UniProtKB-SubCell"/>
</dbReference>
<dbReference type="SUPFAM" id="SSF74653">
    <property type="entry name" value="TolA/TonB C-terminal domain"/>
    <property type="match status" value="1"/>
</dbReference>
<feature type="compositionally biased region" description="Polar residues" evidence="5">
    <location>
        <begin position="83"/>
        <end position="94"/>
    </location>
</feature>
<protein>
    <submittedName>
        <fullName evidence="8">TonB family protein</fullName>
    </submittedName>
</protein>
<comment type="subcellular location">
    <subcellularLocation>
        <location evidence="1">Membrane</location>
        <topology evidence="1">Single-pass membrane protein</topology>
    </subcellularLocation>
</comment>
<evidence type="ECO:0000256" key="2">
    <source>
        <dbReference type="ARBA" id="ARBA00022692"/>
    </source>
</evidence>
<keyword evidence="2 6" id="KW-0812">Transmembrane</keyword>
<accession>A0A845B1X3</accession>
<feature type="region of interest" description="Disordered" evidence="5">
    <location>
        <begin position="43"/>
        <end position="94"/>
    </location>
</feature>
<evidence type="ECO:0000256" key="5">
    <source>
        <dbReference type="SAM" id="MobiDB-lite"/>
    </source>
</evidence>
<feature type="compositionally biased region" description="Polar residues" evidence="5">
    <location>
        <begin position="216"/>
        <end position="227"/>
    </location>
</feature>
<dbReference type="EMBL" id="WTYL01000003">
    <property type="protein sequence ID" value="MXP45261.1"/>
    <property type="molecule type" value="Genomic_DNA"/>
</dbReference>
<organism evidence="8 9">
    <name type="scientific">Allopontixanthobacter sediminis</name>
    <dbReference type="NCBI Taxonomy" id="1689985"/>
    <lineage>
        <taxon>Bacteria</taxon>
        <taxon>Pseudomonadati</taxon>
        <taxon>Pseudomonadota</taxon>
        <taxon>Alphaproteobacteria</taxon>
        <taxon>Sphingomonadales</taxon>
        <taxon>Erythrobacteraceae</taxon>
        <taxon>Allopontixanthobacter</taxon>
    </lineage>
</organism>
<evidence type="ECO:0000259" key="7">
    <source>
        <dbReference type="Pfam" id="PF03544"/>
    </source>
</evidence>
<keyword evidence="9" id="KW-1185">Reference proteome</keyword>
<feature type="domain" description="TonB C-terminal" evidence="7">
    <location>
        <begin position="155"/>
        <end position="225"/>
    </location>
</feature>
<dbReference type="InterPro" id="IPR006260">
    <property type="entry name" value="TonB/TolA_C"/>
</dbReference>
<dbReference type="AlphaFoldDB" id="A0A845B1X3"/>
<feature type="compositionally biased region" description="Pro residues" evidence="5">
    <location>
        <begin position="53"/>
        <end position="64"/>
    </location>
</feature>
<dbReference type="InterPro" id="IPR037682">
    <property type="entry name" value="TonB_C"/>
</dbReference>
<dbReference type="RefSeq" id="WP_160756879.1">
    <property type="nucleotide sequence ID" value="NZ_WTYL01000003.1"/>
</dbReference>
<evidence type="ECO:0000256" key="1">
    <source>
        <dbReference type="ARBA" id="ARBA00004167"/>
    </source>
</evidence>
<dbReference type="Gene3D" id="3.30.1150.10">
    <property type="match status" value="1"/>
</dbReference>
<evidence type="ECO:0000313" key="9">
    <source>
        <dbReference type="Proteomes" id="UP000431922"/>
    </source>
</evidence>
<dbReference type="Pfam" id="PF03544">
    <property type="entry name" value="TonB_C"/>
    <property type="match status" value="1"/>
</dbReference>
<gene>
    <name evidence="8" type="ORF">GRI65_12465</name>
</gene>
<proteinExistence type="predicted"/>
<keyword evidence="4 6" id="KW-0472">Membrane</keyword>
<sequence length="227" mass="24049">MAYVDKAPAKNSKSAIIMVGAIHAVIGYGLIVGLAPGIFDRPEPGPLIGTQIPLPPPPPPPPEPEPQRTEITEPTSPPIYTPPSATNLNPDPVQIDTTTVMLPSFSPIELKPAPSGAPKPFPSATAPTFDPVAVKPRNDPGAWVTTNDYRSSWINRELTGTAGFKVEVGANGRALSCLITKSSGHDALDQATCELISKRARFEPARNSKGDKVGGTYSSSVRWQLPE</sequence>
<feature type="transmembrane region" description="Helical" evidence="6">
    <location>
        <begin position="15"/>
        <end position="39"/>
    </location>
</feature>
<dbReference type="GO" id="GO:0055085">
    <property type="term" value="P:transmembrane transport"/>
    <property type="evidence" value="ECO:0007669"/>
    <property type="project" value="InterPro"/>
</dbReference>
<evidence type="ECO:0000256" key="3">
    <source>
        <dbReference type="ARBA" id="ARBA00022989"/>
    </source>
</evidence>
<comment type="caution">
    <text evidence="8">The sequence shown here is derived from an EMBL/GenBank/DDBJ whole genome shotgun (WGS) entry which is preliminary data.</text>
</comment>
<dbReference type="Proteomes" id="UP000431922">
    <property type="component" value="Unassembled WGS sequence"/>
</dbReference>
<evidence type="ECO:0000256" key="4">
    <source>
        <dbReference type="ARBA" id="ARBA00023136"/>
    </source>
</evidence>